<dbReference type="GO" id="GO:0000281">
    <property type="term" value="P:mitotic cytokinesis"/>
    <property type="evidence" value="ECO:0007669"/>
    <property type="project" value="TreeGrafter"/>
</dbReference>
<reference evidence="8" key="3">
    <citation type="submission" date="2019-12" db="UniProtKB">
        <authorList>
            <consortium name="WormBaseParasite"/>
        </authorList>
    </citation>
    <scope>IDENTIFICATION</scope>
</reference>
<feature type="region of interest" description="Disordered" evidence="4">
    <location>
        <begin position="199"/>
        <end position="228"/>
    </location>
</feature>
<evidence type="ECO:0000313" key="8">
    <source>
        <dbReference type="WBParaSite" id="TMUE_2000006356.1"/>
    </source>
</evidence>
<dbReference type="Gene3D" id="1.10.555.10">
    <property type="entry name" value="Rho GTPase activation protein"/>
    <property type="match status" value="1"/>
</dbReference>
<dbReference type="PROSITE" id="PS00479">
    <property type="entry name" value="ZF_DAG_PE_1"/>
    <property type="match status" value="1"/>
</dbReference>
<feature type="coiled-coil region" evidence="3">
    <location>
        <begin position="50"/>
        <end position="77"/>
    </location>
</feature>
<dbReference type="Proteomes" id="UP000046395">
    <property type="component" value="Unassembled WGS sequence"/>
</dbReference>
<evidence type="ECO:0000256" key="1">
    <source>
        <dbReference type="ARBA" id="ARBA00022723"/>
    </source>
</evidence>
<evidence type="ECO:0000256" key="4">
    <source>
        <dbReference type="SAM" id="MobiDB-lite"/>
    </source>
</evidence>
<reference evidence="7" key="2">
    <citation type="submission" date="2014-03" db="EMBL/GenBank/DDBJ databases">
        <title>The whipworm genome and dual-species transcriptomics of an intimate host-pathogen interaction.</title>
        <authorList>
            <person name="Foth B.J."/>
            <person name="Tsai I.J."/>
            <person name="Reid A.J."/>
            <person name="Bancroft A.J."/>
            <person name="Nichol S."/>
            <person name="Tracey A."/>
            <person name="Holroyd N."/>
            <person name="Cotton J.A."/>
            <person name="Stanley E.J."/>
            <person name="Zarowiecki M."/>
            <person name="Liu J.Z."/>
            <person name="Huckvale T."/>
            <person name="Cooper P.J."/>
            <person name="Grencis R.K."/>
            <person name="Berriman M."/>
        </authorList>
    </citation>
    <scope>NUCLEOTIDE SEQUENCE [LARGE SCALE GENOMIC DNA]</scope>
    <source>
        <strain evidence="7">Edinburgh</strain>
    </source>
</reference>
<proteinExistence type="predicted"/>
<dbReference type="InterPro" id="IPR002219">
    <property type="entry name" value="PKC_DAG/PE"/>
</dbReference>
<feature type="region of interest" description="Disordered" evidence="4">
    <location>
        <begin position="131"/>
        <end position="185"/>
    </location>
</feature>
<sequence length="616" mass="68891">MELAQRLGKHYAELLTYAKALEKAYEEDMRAQIEFGANVLHRWNSSDEENQALKSLIRNYEKDVATVREHYRESKAELLEARSQIAALVSTNQSLMSDKHLLEEQVNAVRSILTEECDLLPERSRKRLEFLTEKSSSNTERASGVSETGIDFDHTDDSSDDRPPVQPINLNGGDVTPKVARKRSNSVGIEGRSIFSPKRSNLDKRFKGSKDDLDLKTTNEPNKQQANEGVLTVQPSCLLTASSGSEHSSLNKSASVPRLLDFKDVEVTPIAKQYSVAKSIPDVHALPRTANRVAPAPTPKKKHMFFSKTVLRSETCDVCEKKVNFGKVLLRCLECRTQLHQECRNNAVQPCVPRTPNSKNPKGKLLDYVPTTEPYVPHIVVHLVGEIERRGLDYVGLYRVPGTDSKVKDLLERFLFGRGVPNVKLVDDISVLTGCLKKFFQQLKEPLIPYTSRGEFFRAAVEESDLGLQMKKVHQAITELPLPSRDTLAFLVLHLQKVSAQSSTNKMPICNLARIFGPTILGGNCDTMSVPEIMDEAAKQEKVMAVLLSLPRQYWMQYVNISETVPLVADRSVAGGGTPGYRSVINSNTSTWSIRNASRLRTPTPHGKSYALVPWR</sequence>
<keyword evidence="3" id="KW-0175">Coiled coil</keyword>
<dbReference type="GO" id="GO:0051233">
    <property type="term" value="C:spindle midzone"/>
    <property type="evidence" value="ECO:0007669"/>
    <property type="project" value="TreeGrafter"/>
</dbReference>
<dbReference type="GO" id="GO:0007266">
    <property type="term" value="P:Rho protein signal transduction"/>
    <property type="evidence" value="ECO:0007669"/>
    <property type="project" value="TreeGrafter"/>
</dbReference>
<dbReference type="PROSITE" id="PS50081">
    <property type="entry name" value="ZF_DAG_PE_2"/>
    <property type="match status" value="1"/>
</dbReference>
<dbReference type="GO" id="GO:0051256">
    <property type="term" value="P:mitotic spindle midzone assembly"/>
    <property type="evidence" value="ECO:0007669"/>
    <property type="project" value="TreeGrafter"/>
</dbReference>
<dbReference type="SUPFAM" id="SSF48350">
    <property type="entry name" value="GTPase activation domain, GAP"/>
    <property type="match status" value="1"/>
</dbReference>
<evidence type="ECO:0000259" key="5">
    <source>
        <dbReference type="PROSITE" id="PS50081"/>
    </source>
</evidence>
<feature type="compositionally biased region" description="Basic and acidic residues" evidence="4">
    <location>
        <begin position="151"/>
        <end position="163"/>
    </location>
</feature>
<keyword evidence="2" id="KW-0862">Zinc</keyword>
<feature type="domain" description="Phorbol-ester/DAG-type" evidence="5">
    <location>
        <begin position="302"/>
        <end position="351"/>
    </location>
</feature>
<dbReference type="InterPro" id="IPR008936">
    <property type="entry name" value="Rho_GTPase_activation_prot"/>
</dbReference>
<dbReference type="AlphaFoldDB" id="A0A5S6QG29"/>
<evidence type="ECO:0000259" key="6">
    <source>
        <dbReference type="PROSITE" id="PS50238"/>
    </source>
</evidence>
<dbReference type="GO" id="GO:0030496">
    <property type="term" value="C:midbody"/>
    <property type="evidence" value="ECO:0007669"/>
    <property type="project" value="TreeGrafter"/>
</dbReference>
<dbReference type="STRING" id="70415.A0A5S6QG29"/>
<feature type="domain" description="Rho-GAP" evidence="6">
    <location>
        <begin position="363"/>
        <end position="555"/>
    </location>
</feature>
<organism evidence="7 8">
    <name type="scientific">Trichuris muris</name>
    <name type="common">Mouse whipworm</name>
    <dbReference type="NCBI Taxonomy" id="70415"/>
    <lineage>
        <taxon>Eukaryota</taxon>
        <taxon>Metazoa</taxon>
        <taxon>Ecdysozoa</taxon>
        <taxon>Nematoda</taxon>
        <taxon>Enoplea</taxon>
        <taxon>Dorylaimia</taxon>
        <taxon>Trichinellida</taxon>
        <taxon>Trichuridae</taxon>
        <taxon>Trichuris</taxon>
    </lineage>
</organism>
<dbReference type="SMART" id="SM00109">
    <property type="entry name" value="C1"/>
    <property type="match status" value="1"/>
</dbReference>
<dbReference type="PROSITE" id="PS50238">
    <property type="entry name" value="RHOGAP"/>
    <property type="match status" value="1"/>
</dbReference>
<feature type="compositionally biased region" description="Polar residues" evidence="4">
    <location>
        <begin position="218"/>
        <end position="228"/>
    </location>
</feature>
<dbReference type="PANTHER" id="PTHR46199:SF3">
    <property type="entry name" value="RAC GTPASE-ACTIVATING PROTEIN 1"/>
    <property type="match status" value="1"/>
</dbReference>
<dbReference type="GO" id="GO:0032154">
    <property type="term" value="C:cleavage furrow"/>
    <property type="evidence" value="ECO:0007669"/>
    <property type="project" value="TreeGrafter"/>
</dbReference>
<dbReference type="PANTHER" id="PTHR46199">
    <property type="entry name" value="RAC GTPASE-ACTIVATING PROTEIN 1"/>
    <property type="match status" value="1"/>
</dbReference>
<dbReference type="CDD" id="cd20821">
    <property type="entry name" value="C1_MgcRacGAP"/>
    <property type="match status" value="1"/>
</dbReference>
<keyword evidence="7" id="KW-1185">Reference proteome</keyword>
<protein>
    <submittedName>
        <fullName evidence="8">Rho-GAP domain-containing protein</fullName>
    </submittedName>
</protein>
<dbReference type="SMART" id="SM00324">
    <property type="entry name" value="RhoGAP"/>
    <property type="match status" value="1"/>
</dbReference>
<dbReference type="GO" id="GO:0046872">
    <property type="term" value="F:metal ion binding"/>
    <property type="evidence" value="ECO:0007669"/>
    <property type="project" value="UniProtKB-KW"/>
</dbReference>
<dbReference type="GO" id="GO:0005634">
    <property type="term" value="C:nucleus"/>
    <property type="evidence" value="ECO:0007669"/>
    <property type="project" value="TreeGrafter"/>
</dbReference>
<dbReference type="Pfam" id="PF00620">
    <property type="entry name" value="RhoGAP"/>
    <property type="match status" value="1"/>
</dbReference>
<keyword evidence="1" id="KW-0479">Metal-binding</keyword>
<dbReference type="GO" id="GO:0097149">
    <property type="term" value="C:centralspindlin complex"/>
    <property type="evidence" value="ECO:0007669"/>
    <property type="project" value="TreeGrafter"/>
</dbReference>
<dbReference type="GO" id="GO:0005096">
    <property type="term" value="F:GTPase activator activity"/>
    <property type="evidence" value="ECO:0007669"/>
    <property type="project" value="TreeGrafter"/>
</dbReference>
<accession>A0A5S6QG29</accession>
<dbReference type="Gene3D" id="3.30.60.20">
    <property type="match status" value="1"/>
</dbReference>
<evidence type="ECO:0000256" key="3">
    <source>
        <dbReference type="SAM" id="Coils"/>
    </source>
</evidence>
<dbReference type="Pfam" id="PF00130">
    <property type="entry name" value="C1_1"/>
    <property type="match status" value="1"/>
</dbReference>
<reference evidence="7" key="1">
    <citation type="submission" date="2013-11" db="EMBL/GenBank/DDBJ databases">
        <authorList>
            <person name="Aslett M."/>
        </authorList>
    </citation>
    <scope>NUCLEOTIDE SEQUENCE [LARGE SCALE GENOMIC DNA]</scope>
    <source>
        <strain evidence="7">Edinburgh</strain>
    </source>
</reference>
<feature type="compositionally biased region" description="Basic and acidic residues" evidence="4">
    <location>
        <begin position="200"/>
        <end position="217"/>
    </location>
</feature>
<evidence type="ECO:0000313" key="7">
    <source>
        <dbReference type="Proteomes" id="UP000046395"/>
    </source>
</evidence>
<dbReference type="InterPro" id="IPR000198">
    <property type="entry name" value="RhoGAP_dom"/>
</dbReference>
<dbReference type="WBParaSite" id="TMUE_2000006356.1">
    <property type="protein sequence ID" value="TMUE_2000006356.1"/>
    <property type="gene ID" value="WBGene00293163"/>
</dbReference>
<dbReference type="SUPFAM" id="SSF57889">
    <property type="entry name" value="Cysteine-rich domain"/>
    <property type="match status" value="1"/>
</dbReference>
<dbReference type="WBParaSite" id="TMUE_2000006356.2">
    <property type="protein sequence ID" value="TMUE_2000006356.2"/>
    <property type="gene ID" value="WBGene00293163"/>
</dbReference>
<evidence type="ECO:0000256" key="2">
    <source>
        <dbReference type="ARBA" id="ARBA00022833"/>
    </source>
</evidence>
<dbReference type="InterPro" id="IPR046349">
    <property type="entry name" value="C1-like_sf"/>
</dbReference>
<name>A0A5S6QG29_TRIMR</name>